<evidence type="ECO:0000313" key="13">
    <source>
        <dbReference type="Proteomes" id="UP000013827"/>
    </source>
</evidence>
<evidence type="ECO:0000256" key="10">
    <source>
        <dbReference type="SAM" id="MobiDB-lite"/>
    </source>
</evidence>
<evidence type="ECO:0000256" key="4">
    <source>
        <dbReference type="ARBA" id="ARBA00022794"/>
    </source>
</evidence>
<comment type="similarity">
    <text evidence="8">Belongs to the TRAF3IP1 family.</text>
</comment>
<dbReference type="Pfam" id="PF10243">
    <property type="entry name" value="MIP-T3"/>
    <property type="match status" value="1"/>
</dbReference>
<feature type="compositionally biased region" description="Low complexity" evidence="10">
    <location>
        <begin position="137"/>
        <end position="162"/>
    </location>
</feature>
<dbReference type="GO" id="GO:0048731">
    <property type="term" value="P:system development"/>
    <property type="evidence" value="ECO:0007669"/>
    <property type="project" value="UniProtKB-ARBA"/>
</dbReference>
<evidence type="ECO:0000256" key="6">
    <source>
        <dbReference type="ARBA" id="ARBA00023212"/>
    </source>
</evidence>
<dbReference type="KEGG" id="ehx:EMIHUDRAFT_252292"/>
<dbReference type="Proteomes" id="UP000013827">
    <property type="component" value="Unassembled WGS sequence"/>
</dbReference>
<reference evidence="12" key="2">
    <citation type="submission" date="2024-10" db="UniProtKB">
        <authorList>
            <consortium name="EnsemblProtists"/>
        </authorList>
    </citation>
    <scope>IDENTIFICATION</scope>
</reference>
<keyword evidence="6" id="KW-0206">Cytoskeleton</keyword>
<name>A0A0D3KMI4_EMIH1</name>
<dbReference type="PaxDb" id="2903-EOD36969"/>
<dbReference type="Gene3D" id="1.10.418.50">
    <property type="entry name" value="Microtubule-binding protein MIP-T3"/>
    <property type="match status" value="1"/>
</dbReference>
<dbReference type="InterPro" id="IPR042576">
    <property type="entry name" value="TRAF3IP1_N_sf"/>
</dbReference>
<evidence type="ECO:0000256" key="5">
    <source>
        <dbReference type="ARBA" id="ARBA00023054"/>
    </source>
</evidence>
<dbReference type="GO" id="GO:0008017">
    <property type="term" value="F:microtubule binding"/>
    <property type="evidence" value="ECO:0007669"/>
    <property type="project" value="InterPro"/>
</dbReference>
<keyword evidence="3" id="KW-0963">Cytoplasm</keyword>
<evidence type="ECO:0000313" key="12">
    <source>
        <dbReference type="EnsemblProtists" id="EOD36969"/>
    </source>
</evidence>
<dbReference type="PANTHER" id="PTHR31363">
    <property type="entry name" value="TRAF3-INTERACTING PROTEIN 1"/>
    <property type="match status" value="1"/>
</dbReference>
<protein>
    <recommendedName>
        <fullName evidence="9">TRAF3-interacting protein 1</fullName>
    </recommendedName>
</protein>
<evidence type="ECO:0000256" key="1">
    <source>
        <dbReference type="ARBA" id="ARBA00004120"/>
    </source>
</evidence>
<evidence type="ECO:0000256" key="7">
    <source>
        <dbReference type="ARBA" id="ARBA00023273"/>
    </source>
</evidence>
<dbReference type="GO" id="GO:0048513">
    <property type="term" value="P:animal organ development"/>
    <property type="evidence" value="ECO:0007669"/>
    <property type="project" value="UniProtKB-ARBA"/>
</dbReference>
<dbReference type="PANTHER" id="PTHR31363:SF0">
    <property type="entry name" value="TRAF3-INTERACTING PROTEIN 1"/>
    <property type="match status" value="1"/>
</dbReference>
<evidence type="ECO:0000256" key="8">
    <source>
        <dbReference type="ARBA" id="ARBA00043971"/>
    </source>
</evidence>
<dbReference type="AlphaFoldDB" id="A0A0D3KMI4"/>
<dbReference type="RefSeq" id="XP_005789398.1">
    <property type="nucleotide sequence ID" value="XM_005789341.1"/>
</dbReference>
<feature type="domain" description="TRAF3-interacting protein 1 N-terminal" evidence="11">
    <location>
        <begin position="7"/>
        <end position="118"/>
    </location>
</feature>
<dbReference type="GeneID" id="17282239"/>
<evidence type="ECO:0000256" key="2">
    <source>
        <dbReference type="ARBA" id="ARBA00004430"/>
    </source>
</evidence>
<accession>A0A0D3KMI4</accession>
<dbReference type="eggNOG" id="KOG3809">
    <property type="taxonomic scope" value="Eukaryota"/>
</dbReference>
<reference evidence="13" key="1">
    <citation type="journal article" date="2013" name="Nature">
        <title>Pan genome of the phytoplankton Emiliania underpins its global distribution.</title>
        <authorList>
            <person name="Read B.A."/>
            <person name="Kegel J."/>
            <person name="Klute M.J."/>
            <person name="Kuo A."/>
            <person name="Lefebvre S.C."/>
            <person name="Maumus F."/>
            <person name="Mayer C."/>
            <person name="Miller J."/>
            <person name="Monier A."/>
            <person name="Salamov A."/>
            <person name="Young J."/>
            <person name="Aguilar M."/>
            <person name="Claverie J.M."/>
            <person name="Frickenhaus S."/>
            <person name="Gonzalez K."/>
            <person name="Herman E.K."/>
            <person name="Lin Y.C."/>
            <person name="Napier J."/>
            <person name="Ogata H."/>
            <person name="Sarno A.F."/>
            <person name="Shmutz J."/>
            <person name="Schroeder D."/>
            <person name="de Vargas C."/>
            <person name="Verret F."/>
            <person name="von Dassow P."/>
            <person name="Valentin K."/>
            <person name="Van de Peer Y."/>
            <person name="Wheeler G."/>
            <person name="Dacks J.B."/>
            <person name="Delwiche C.F."/>
            <person name="Dyhrman S.T."/>
            <person name="Glockner G."/>
            <person name="John U."/>
            <person name="Richards T."/>
            <person name="Worden A.Z."/>
            <person name="Zhang X."/>
            <person name="Grigoriev I.V."/>
            <person name="Allen A.E."/>
            <person name="Bidle K."/>
            <person name="Borodovsky M."/>
            <person name="Bowler C."/>
            <person name="Brownlee C."/>
            <person name="Cock J.M."/>
            <person name="Elias M."/>
            <person name="Gladyshev V.N."/>
            <person name="Groth M."/>
            <person name="Guda C."/>
            <person name="Hadaegh A."/>
            <person name="Iglesias-Rodriguez M.D."/>
            <person name="Jenkins J."/>
            <person name="Jones B.M."/>
            <person name="Lawson T."/>
            <person name="Leese F."/>
            <person name="Lindquist E."/>
            <person name="Lobanov A."/>
            <person name="Lomsadze A."/>
            <person name="Malik S.B."/>
            <person name="Marsh M.E."/>
            <person name="Mackinder L."/>
            <person name="Mock T."/>
            <person name="Mueller-Roeber B."/>
            <person name="Pagarete A."/>
            <person name="Parker M."/>
            <person name="Probert I."/>
            <person name="Quesneville H."/>
            <person name="Raines C."/>
            <person name="Rensing S.A."/>
            <person name="Riano-Pachon D.M."/>
            <person name="Richier S."/>
            <person name="Rokitta S."/>
            <person name="Shiraiwa Y."/>
            <person name="Soanes D.M."/>
            <person name="van der Giezen M."/>
            <person name="Wahlund T.M."/>
            <person name="Williams B."/>
            <person name="Wilson W."/>
            <person name="Wolfe G."/>
            <person name="Wurch L.L."/>
        </authorList>
    </citation>
    <scope>NUCLEOTIDE SEQUENCE</scope>
</reference>
<keyword evidence="7" id="KW-0966">Cell projection</keyword>
<dbReference type="GO" id="GO:0005930">
    <property type="term" value="C:axoneme"/>
    <property type="evidence" value="ECO:0007669"/>
    <property type="project" value="UniProtKB-SubCell"/>
</dbReference>
<evidence type="ECO:0000259" key="11">
    <source>
        <dbReference type="Pfam" id="PF10243"/>
    </source>
</evidence>
<sequence length="299" mass="31632">MADPEWVTATQTALGPLIKRPKLTAALLSKPPFRFLHDIVSEVTRATGFADGLFSEDELQSGRIKEKELKIAYLSKIFKCVEVASGGALGVRPGKVVAGMEPENTNAFLVALARVATSGVDNAGVVASTLDAIAASAKSSRSSPPASAPPGAEASGAEQEASCLQRPRRSHSRWPPRHRRNGSIRRAAEKTSGGKAVPAVEIVRDGADEEDDDTVLMVDPLGEQVDTTSMDTAAIDAHAHGKLVRNLLEAQLDMEGARRARLARAQSGSYFTKRASSASFHGGAMCVHARGCWAPLLLS</sequence>
<dbReference type="InterPro" id="IPR040468">
    <property type="entry name" value="TRAF3IP1_N"/>
</dbReference>
<evidence type="ECO:0000256" key="3">
    <source>
        <dbReference type="ARBA" id="ARBA00022490"/>
    </source>
</evidence>
<dbReference type="GO" id="GO:0070507">
    <property type="term" value="P:regulation of microtubule cytoskeleton organization"/>
    <property type="evidence" value="ECO:0007669"/>
    <property type="project" value="TreeGrafter"/>
</dbReference>
<dbReference type="STRING" id="2903.R1FU15"/>
<evidence type="ECO:0000256" key="9">
    <source>
        <dbReference type="ARBA" id="ARBA00070492"/>
    </source>
</evidence>
<dbReference type="InterPro" id="IPR018799">
    <property type="entry name" value="TRAF3IP1"/>
</dbReference>
<dbReference type="EnsemblProtists" id="EOD36969">
    <property type="protein sequence ID" value="EOD36969"/>
    <property type="gene ID" value="EMIHUDRAFT_252292"/>
</dbReference>
<dbReference type="GO" id="GO:0060271">
    <property type="term" value="P:cilium assembly"/>
    <property type="evidence" value="ECO:0007669"/>
    <property type="project" value="TreeGrafter"/>
</dbReference>
<dbReference type="FunFam" id="1.10.418.50:FF:000001">
    <property type="entry name" value="TRAF3-interacting protein 1 isoform X1"/>
    <property type="match status" value="1"/>
</dbReference>
<keyword evidence="13" id="KW-1185">Reference proteome</keyword>
<dbReference type="GO" id="GO:0030992">
    <property type="term" value="C:intraciliary transport particle B"/>
    <property type="evidence" value="ECO:0007669"/>
    <property type="project" value="TreeGrafter"/>
</dbReference>
<dbReference type="HOGENOM" id="CLU_932031_0_0_1"/>
<feature type="compositionally biased region" description="Basic residues" evidence="10">
    <location>
        <begin position="166"/>
        <end position="183"/>
    </location>
</feature>
<proteinExistence type="inferred from homology"/>
<keyword evidence="4" id="KW-0970">Cilium biogenesis/degradation</keyword>
<keyword evidence="5" id="KW-0175">Coiled coil</keyword>
<dbReference type="GO" id="GO:0036064">
    <property type="term" value="C:ciliary basal body"/>
    <property type="evidence" value="ECO:0007669"/>
    <property type="project" value="TreeGrafter"/>
</dbReference>
<comment type="subcellular location">
    <subcellularLocation>
        <location evidence="2">Cytoplasm</location>
        <location evidence="2">Cytoskeleton</location>
        <location evidence="2">Cilium axoneme</location>
    </subcellularLocation>
    <subcellularLocation>
        <location evidence="1">Cytoplasm</location>
        <location evidence="1">Cytoskeleton</location>
        <location evidence="1">Cilium basal body</location>
    </subcellularLocation>
</comment>
<feature type="region of interest" description="Disordered" evidence="10">
    <location>
        <begin position="137"/>
        <end position="198"/>
    </location>
</feature>
<organism evidence="12 13">
    <name type="scientific">Emiliania huxleyi (strain CCMP1516)</name>
    <dbReference type="NCBI Taxonomy" id="280463"/>
    <lineage>
        <taxon>Eukaryota</taxon>
        <taxon>Haptista</taxon>
        <taxon>Haptophyta</taxon>
        <taxon>Prymnesiophyceae</taxon>
        <taxon>Isochrysidales</taxon>
        <taxon>Noelaerhabdaceae</taxon>
        <taxon>Emiliania</taxon>
    </lineage>
</organism>
<dbReference type="GO" id="GO:0042073">
    <property type="term" value="P:intraciliary transport"/>
    <property type="evidence" value="ECO:0007669"/>
    <property type="project" value="TreeGrafter"/>
</dbReference>